<evidence type="ECO:0000313" key="2">
    <source>
        <dbReference type="Proteomes" id="UP001060085"/>
    </source>
</evidence>
<protein>
    <submittedName>
        <fullName evidence="1">Uncharacterized protein</fullName>
    </submittedName>
</protein>
<keyword evidence="2" id="KW-1185">Reference proteome</keyword>
<proteinExistence type="predicted"/>
<accession>A0ACC0AS89</accession>
<comment type="caution">
    <text evidence="1">The sequence shown here is derived from an EMBL/GenBank/DDBJ whole genome shotgun (WGS) entry which is preliminary data.</text>
</comment>
<name>A0ACC0AS89_CATRO</name>
<dbReference type="Proteomes" id="UP001060085">
    <property type="component" value="Linkage Group LG05"/>
</dbReference>
<sequence length="105" mass="12395">MRSSYVFTNRKANCPAIITYSNHKHFRAQKFLICQSSHAYANFTIMPMPGLYSCMTKVFSSSCRFYKHAKFIFMHAKSYNILEIKYFPTCKYFQKTRAQTSSFSH</sequence>
<evidence type="ECO:0000313" key="1">
    <source>
        <dbReference type="EMBL" id="KAI5663867.1"/>
    </source>
</evidence>
<dbReference type="EMBL" id="CM044705">
    <property type="protein sequence ID" value="KAI5663867.1"/>
    <property type="molecule type" value="Genomic_DNA"/>
</dbReference>
<reference evidence="2" key="1">
    <citation type="journal article" date="2023" name="Nat. Plants">
        <title>Single-cell RNA sequencing provides a high-resolution roadmap for understanding the multicellular compartmentation of specialized metabolism.</title>
        <authorList>
            <person name="Sun S."/>
            <person name="Shen X."/>
            <person name="Li Y."/>
            <person name="Li Y."/>
            <person name="Wang S."/>
            <person name="Li R."/>
            <person name="Zhang H."/>
            <person name="Shen G."/>
            <person name="Guo B."/>
            <person name="Wei J."/>
            <person name="Xu J."/>
            <person name="St-Pierre B."/>
            <person name="Chen S."/>
            <person name="Sun C."/>
        </authorList>
    </citation>
    <scope>NUCLEOTIDE SEQUENCE [LARGE SCALE GENOMIC DNA]</scope>
</reference>
<gene>
    <name evidence="1" type="ORF">M9H77_23190</name>
</gene>
<organism evidence="1 2">
    <name type="scientific">Catharanthus roseus</name>
    <name type="common">Madagascar periwinkle</name>
    <name type="synonym">Vinca rosea</name>
    <dbReference type="NCBI Taxonomy" id="4058"/>
    <lineage>
        <taxon>Eukaryota</taxon>
        <taxon>Viridiplantae</taxon>
        <taxon>Streptophyta</taxon>
        <taxon>Embryophyta</taxon>
        <taxon>Tracheophyta</taxon>
        <taxon>Spermatophyta</taxon>
        <taxon>Magnoliopsida</taxon>
        <taxon>eudicotyledons</taxon>
        <taxon>Gunneridae</taxon>
        <taxon>Pentapetalae</taxon>
        <taxon>asterids</taxon>
        <taxon>lamiids</taxon>
        <taxon>Gentianales</taxon>
        <taxon>Apocynaceae</taxon>
        <taxon>Rauvolfioideae</taxon>
        <taxon>Vinceae</taxon>
        <taxon>Catharanthinae</taxon>
        <taxon>Catharanthus</taxon>
    </lineage>
</organism>